<gene>
    <name evidence="2" type="ORF">OIE73_11800</name>
</gene>
<feature type="compositionally biased region" description="Basic and acidic residues" evidence="1">
    <location>
        <begin position="95"/>
        <end position="108"/>
    </location>
</feature>
<feature type="region of interest" description="Disordered" evidence="1">
    <location>
        <begin position="90"/>
        <end position="251"/>
    </location>
</feature>
<feature type="compositionally biased region" description="Acidic residues" evidence="1">
    <location>
        <begin position="109"/>
        <end position="168"/>
    </location>
</feature>
<evidence type="ECO:0000313" key="2">
    <source>
        <dbReference type="EMBL" id="WSD06396.1"/>
    </source>
</evidence>
<dbReference type="GeneID" id="91543264"/>
<organism evidence="2 3">
    <name type="scientific">Streptomyces hirsutus</name>
    <dbReference type="NCBI Taxonomy" id="35620"/>
    <lineage>
        <taxon>Bacteria</taxon>
        <taxon>Bacillati</taxon>
        <taxon>Actinomycetota</taxon>
        <taxon>Actinomycetes</taxon>
        <taxon>Kitasatosporales</taxon>
        <taxon>Streptomycetaceae</taxon>
        <taxon>Streptomyces</taxon>
    </lineage>
</organism>
<dbReference type="RefSeq" id="WP_326752538.1">
    <property type="nucleotide sequence ID" value="NZ_CP109134.1"/>
</dbReference>
<dbReference type="EMBL" id="CP109134">
    <property type="protein sequence ID" value="WSD06396.1"/>
    <property type="molecule type" value="Genomic_DNA"/>
</dbReference>
<feature type="compositionally biased region" description="Low complexity" evidence="1">
    <location>
        <begin position="223"/>
        <end position="242"/>
    </location>
</feature>
<name>A0ABZ1GM84_9ACTN</name>
<dbReference type="Proteomes" id="UP001335325">
    <property type="component" value="Chromosome"/>
</dbReference>
<evidence type="ECO:0000313" key="3">
    <source>
        <dbReference type="Proteomes" id="UP001335325"/>
    </source>
</evidence>
<reference evidence="2 3" key="1">
    <citation type="submission" date="2022-10" db="EMBL/GenBank/DDBJ databases">
        <title>The complete genomes of actinobacterial strains from the NBC collection.</title>
        <authorList>
            <person name="Joergensen T.S."/>
            <person name="Alvarez Arevalo M."/>
            <person name="Sterndorff E.B."/>
            <person name="Faurdal D."/>
            <person name="Vuksanovic O."/>
            <person name="Mourched A.-S."/>
            <person name="Charusanti P."/>
            <person name="Shaw S."/>
            <person name="Blin K."/>
            <person name="Weber T."/>
        </authorList>
    </citation>
    <scope>NUCLEOTIDE SEQUENCE [LARGE SCALE GENOMIC DNA]</scope>
    <source>
        <strain evidence="2 3">NBC 01753</strain>
    </source>
</reference>
<accession>A0ABZ1GM84</accession>
<proteinExistence type="predicted"/>
<sequence length="251" mass="27264">MEDQSKAALGAAVIGGYLLGRTGKGRLAITVATYLAGRRFGLEPRQLAAEGMRRLGEVPQFAQLQDQIRGEVLEAGRKAMTATANRSLGSLADTLSDRTARLTKPPRDEDVEDEYEGEEEETPDDEGAEYGDDEYEYEDEEEPGPEEEEEEEPGPEDEEEEEVEEEEVPERKPKKRPSGKKATAKKSAPAKKKAAEKKAPGKKATAKKSAPAKKTVSKKAAAKKTSPAKKTAASTSSSAKGTASKRTKRRR</sequence>
<feature type="compositionally biased region" description="Basic residues" evidence="1">
    <location>
        <begin position="172"/>
        <end position="206"/>
    </location>
</feature>
<protein>
    <submittedName>
        <fullName evidence="2">Histone protein</fullName>
    </submittedName>
</protein>
<evidence type="ECO:0000256" key="1">
    <source>
        <dbReference type="SAM" id="MobiDB-lite"/>
    </source>
</evidence>
<keyword evidence="3" id="KW-1185">Reference proteome</keyword>